<dbReference type="Pfam" id="PF13151">
    <property type="entry name" value="DUF3990"/>
    <property type="match status" value="1"/>
</dbReference>
<dbReference type="EMBL" id="BK015262">
    <property type="protein sequence ID" value="DAD98409.1"/>
    <property type="molecule type" value="Genomic_DNA"/>
</dbReference>
<name>A0A8S5NUK5_9CAUD</name>
<keyword evidence="1" id="KW-0812">Transmembrane</keyword>
<feature type="transmembrane region" description="Helical" evidence="1">
    <location>
        <begin position="15"/>
        <end position="42"/>
    </location>
</feature>
<evidence type="ECO:0000256" key="1">
    <source>
        <dbReference type="SAM" id="Phobius"/>
    </source>
</evidence>
<sequence length="287" mass="34061">MHYQMWIWSKFENVIAHFLIAMMEELIILYYVLFYMFLLMYYHYNNIISYKEVAYMGKIKLLHGSDHIIEKPDLLLGKTNNDYGRGFYCTQELSMAMEWACKKNSDGFVNKYVLEQDSLNILNLLDGKYNILHWMALLLKNRTFRLSNEIAIDACDYIIENFSIDLKAYDVIIGYRADDSYFSFAESFVQNGLPLRSLNEALHLGRLGTQTVLISEKSFRNLTFDGADFTDKTVYYPKFIARDSNVRETYRREIRNRHSYKNDIFVLDILREEMKDNDSRIQRILSI</sequence>
<keyword evidence="1" id="KW-1133">Transmembrane helix</keyword>
<accession>A0A8S5NUK5</accession>
<proteinExistence type="predicted"/>
<protein>
    <recommendedName>
        <fullName evidence="3">DUF3990 domain-containing protein</fullName>
    </recommendedName>
</protein>
<evidence type="ECO:0008006" key="3">
    <source>
        <dbReference type="Google" id="ProtNLM"/>
    </source>
</evidence>
<reference evidence="2" key="1">
    <citation type="journal article" date="2021" name="Proc. Natl. Acad. Sci. U.S.A.">
        <title>A Catalog of Tens of Thousands of Viruses from Human Metagenomes Reveals Hidden Associations with Chronic Diseases.</title>
        <authorList>
            <person name="Tisza M.J."/>
            <person name="Buck C.B."/>
        </authorList>
    </citation>
    <scope>NUCLEOTIDE SEQUENCE</scope>
    <source>
        <strain evidence="2">CtQLz13</strain>
    </source>
</reference>
<evidence type="ECO:0000313" key="2">
    <source>
        <dbReference type="EMBL" id="DAD98409.1"/>
    </source>
</evidence>
<keyword evidence="1" id="KW-0472">Membrane</keyword>
<dbReference type="InterPro" id="IPR025051">
    <property type="entry name" value="DUF3990"/>
</dbReference>
<organism evidence="2">
    <name type="scientific">Siphoviridae sp. ctQLz13</name>
    <dbReference type="NCBI Taxonomy" id="2825492"/>
    <lineage>
        <taxon>Viruses</taxon>
        <taxon>Duplodnaviria</taxon>
        <taxon>Heunggongvirae</taxon>
        <taxon>Uroviricota</taxon>
        <taxon>Caudoviricetes</taxon>
    </lineage>
</organism>